<gene>
    <name evidence="1" type="ORF">T190607A01A_30502</name>
</gene>
<reference evidence="1 2" key="1">
    <citation type="submission" date="2024-05" db="EMBL/GenBank/DDBJ databases">
        <authorList>
            <person name="Duchaud E."/>
        </authorList>
    </citation>
    <scope>NUCLEOTIDE SEQUENCE [LARGE SCALE GENOMIC DNA]</scope>
    <source>
        <strain evidence="1">Ena-SAMPLE-TAB-13-05-2024-13:56:06:370-140302</strain>
    </source>
</reference>
<proteinExistence type="predicted"/>
<name>A0ABM9P3Q1_9FLAO</name>
<dbReference type="Proteomes" id="UP001497416">
    <property type="component" value="Unassembled WGS sequence"/>
</dbReference>
<dbReference type="RefSeq" id="WP_348712916.1">
    <property type="nucleotide sequence ID" value="NZ_CAXIXY010000005.1"/>
</dbReference>
<sequence length="67" mass="7856">MQLFKIFFTMFLYAMSVIYNSETKQEQQHNSTIQKAVTSTVAFDKNIENKDNNISFKNLKDNSTQLK</sequence>
<evidence type="ECO:0000313" key="1">
    <source>
        <dbReference type="EMBL" id="CAL2090337.1"/>
    </source>
</evidence>
<dbReference type="EMBL" id="CAXIXY010000005">
    <property type="protein sequence ID" value="CAL2090337.1"/>
    <property type="molecule type" value="Genomic_DNA"/>
</dbReference>
<organism evidence="1 2">
    <name type="scientific">Tenacibaculum platacis</name>
    <dbReference type="NCBI Taxonomy" id="3137852"/>
    <lineage>
        <taxon>Bacteria</taxon>
        <taxon>Pseudomonadati</taxon>
        <taxon>Bacteroidota</taxon>
        <taxon>Flavobacteriia</taxon>
        <taxon>Flavobacteriales</taxon>
        <taxon>Flavobacteriaceae</taxon>
        <taxon>Tenacibaculum</taxon>
    </lineage>
</organism>
<accession>A0ABM9P3Q1</accession>
<keyword evidence="2" id="KW-1185">Reference proteome</keyword>
<protein>
    <submittedName>
        <fullName evidence="1">Uncharacterized protein</fullName>
    </submittedName>
</protein>
<evidence type="ECO:0000313" key="2">
    <source>
        <dbReference type="Proteomes" id="UP001497416"/>
    </source>
</evidence>
<comment type="caution">
    <text evidence="1">The sequence shown here is derived from an EMBL/GenBank/DDBJ whole genome shotgun (WGS) entry which is preliminary data.</text>
</comment>